<proteinExistence type="predicted"/>
<evidence type="ECO:0000256" key="2">
    <source>
        <dbReference type="SAM" id="SignalP"/>
    </source>
</evidence>
<evidence type="ECO:0000313" key="3">
    <source>
        <dbReference type="EMBL" id="ARB50881.1"/>
    </source>
</evidence>
<feature type="signal peptide" evidence="2">
    <location>
        <begin position="1"/>
        <end position="18"/>
    </location>
</feature>
<dbReference type="VEuPathDB" id="TriTrypDB:Tb1125.9.440"/>
<protein>
    <submittedName>
        <fullName evidence="3">Variant surface glycoprotein</fullName>
    </submittedName>
</protein>
<dbReference type="AlphaFoldDB" id="A0A1V0FYH3"/>
<accession>A0A1V0FYH3</accession>
<dbReference type="SUPFAM" id="SSF58087">
    <property type="entry name" value="Variant surface glycoprotein (N-terminal domain)"/>
    <property type="match status" value="1"/>
</dbReference>
<sequence length="503" mass="54853">MLLLLALTATIIRNDAQAQIHEAPKIIASACDSTRQTEHVLTQIKSKIETAFQQIVLGKKTSAKLSVAAAASTGEKAVAYAALAASAAVKLQAAEQNLQSNLDALLKGAAAAAELTATEELVSEAADLSLEARSGARTATVSGTQGGLPLRFASFGGGKSKCDTAKEAADQRKAAPGTKGGDKISFAHLQNRPKIGNDKKLAALCGDDNTPPNNCDGSADADLTYFEITTGTLLTEKMKQYNKGPQPTDGYTPDTPEPTALLPRETYVTGRLNIIKKAEHAYDSITFTADSLKNSALVTDGTTQALLETTLLTQKEREQTDIRQKKLEEITARLYGKAGTDVKARIWEPIEIIPIQAEATEDNKATELKHLTDLGKLRRAAAFYLAKKATKATTATVQKATESTAKTESEEKRENKKDGDKKEEVCKAAEEKDCDKNKCEWNKEKNECKVKESAFIISVSIKAILLLKYFGFNVKYLIFFQINSIKLIEFFDFERILYFERLW</sequence>
<dbReference type="EMBL" id="KY404630">
    <property type="protein sequence ID" value="ARB50881.1"/>
    <property type="molecule type" value="Genomic_DNA"/>
</dbReference>
<feature type="compositionally biased region" description="Basic and acidic residues" evidence="1">
    <location>
        <begin position="405"/>
        <end position="422"/>
    </location>
</feature>
<feature type="region of interest" description="Disordered" evidence="1">
    <location>
        <begin position="164"/>
        <end position="184"/>
    </location>
</feature>
<feature type="chain" id="PRO_5012527556" evidence="2">
    <location>
        <begin position="19"/>
        <end position="503"/>
    </location>
</feature>
<evidence type="ECO:0000256" key="1">
    <source>
        <dbReference type="SAM" id="MobiDB-lite"/>
    </source>
</evidence>
<name>A0A1V0FYH3_9TRYP</name>
<keyword evidence="2" id="KW-0732">Signal</keyword>
<feature type="region of interest" description="Disordered" evidence="1">
    <location>
        <begin position="241"/>
        <end position="261"/>
    </location>
</feature>
<reference evidence="3" key="1">
    <citation type="submission" date="2016-12" db="EMBL/GenBank/DDBJ databases">
        <title>Extending the VSGnome of Trypanosoma brucei strain TREU927.</title>
        <authorList>
            <person name="Cross G.A."/>
        </authorList>
    </citation>
    <scope>NUCLEOTIDE SEQUENCE</scope>
    <source>
        <strain evidence="3">Tb927.99.1903</strain>
    </source>
</reference>
<feature type="compositionally biased region" description="Basic and acidic residues" evidence="1">
    <location>
        <begin position="164"/>
        <end position="173"/>
    </location>
</feature>
<feature type="region of interest" description="Disordered" evidence="1">
    <location>
        <begin position="396"/>
        <end position="422"/>
    </location>
</feature>
<dbReference type="VEuPathDB" id="TriTrypDB:Tb427_000336400"/>
<dbReference type="VEuPathDB" id="TriTrypDB:Tb927.9.440"/>
<organism evidence="3">
    <name type="scientific">Trypanosoma brucei</name>
    <dbReference type="NCBI Taxonomy" id="5691"/>
    <lineage>
        <taxon>Eukaryota</taxon>
        <taxon>Discoba</taxon>
        <taxon>Euglenozoa</taxon>
        <taxon>Kinetoplastea</taxon>
        <taxon>Metakinetoplastina</taxon>
        <taxon>Trypanosomatida</taxon>
        <taxon>Trypanosomatidae</taxon>
        <taxon>Trypanosoma</taxon>
    </lineage>
</organism>